<reference evidence="1" key="1">
    <citation type="journal article" date="2021" name="Open Biol.">
        <title>Shared evolutionary footprints suggest mitochondrial oxidative damage underlies multiple complex I losses in fungi.</title>
        <authorList>
            <person name="Schikora-Tamarit M.A."/>
            <person name="Marcet-Houben M."/>
            <person name="Nosek J."/>
            <person name="Gabaldon T."/>
        </authorList>
    </citation>
    <scope>NUCLEOTIDE SEQUENCE</scope>
    <source>
        <strain evidence="1">NCAIM Y.01608</strain>
    </source>
</reference>
<dbReference type="AlphaFoldDB" id="A0A9P8NQ08"/>
<sequence>MLAWLSSSDSKTLPGQERRERPYDLPAIQIDVDRFVEWIWLIDSDVVLVKPDMVQKVLEQGGQKAGGRTAIELQQHLVEERRRRPKNVAGVVVSANARVHGFSVGDIRSNVLEVGKRVKRRVPRADFKRCNLKNRGVRADNLSARGSSIGDDNWERHLRIKQSTIRQDGVRKVPCGVVLSRLVQNVLSRGPIVEGQSRQKPGTSGKTCNISNGRQNRQTMLITAVGTVIKAGDLAGCAEHRTVASSAESKSNSRGSQNSVVIFAFFRKFGHEVVGIEVCHVCKVQEPSEVFICNVFSSCEPVLLLLAQAIGSTYKSSFIICVVF</sequence>
<name>A0A9P8NQ08_9ASCO</name>
<organism evidence="1 2">
    <name type="scientific">Ogataea polymorpha</name>
    <dbReference type="NCBI Taxonomy" id="460523"/>
    <lineage>
        <taxon>Eukaryota</taxon>
        <taxon>Fungi</taxon>
        <taxon>Dikarya</taxon>
        <taxon>Ascomycota</taxon>
        <taxon>Saccharomycotina</taxon>
        <taxon>Pichiomycetes</taxon>
        <taxon>Pichiales</taxon>
        <taxon>Pichiaceae</taxon>
        <taxon>Ogataea</taxon>
    </lineage>
</organism>
<evidence type="ECO:0000313" key="2">
    <source>
        <dbReference type="Proteomes" id="UP000788993"/>
    </source>
</evidence>
<accession>A0A9P8NQ08</accession>
<protein>
    <submittedName>
        <fullName evidence="1">Uncharacterized protein</fullName>
    </submittedName>
</protein>
<dbReference type="EMBL" id="JAEUBD010001571">
    <property type="protein sequence ID" value="KAH3658973.1"/>
    <property type="molecule type" value="Genomic_DNA"/>
</dbReference>
<dbReference type="Proteomes" id="UP000788993">
    <property type="component" value="Unassembled WGS sequence"/>
</dbReference>
<reference evidence="1" key="2">
    <citation type="submission" date="2021-01" db="EMBL/GenBank/DDBJ databases">
        <authorList>
            <person name="Schikora-Tamarit M.A."/>
        </authorList>
    </citation>
    <scope>NUCLEOTIDE SEQUENCE</scope>
    <source>
        <strain evidence="1">NCAIM Y.01608</strain>
    </source>
</reference>
<comment type="caution">
    <text evidence="1">The sequence shown here is derived from an EMBL/GenBank/DDBJ whole genome shotgun (WGS) entry which is preliminary data.</text>
</comment>
<gene>
    <name evidence="1" type="ORF">OGATHE_006699</name>
</gene>
<proteinExistence type="predicted"/>
<keyword evidence="2" id="KW-1185">Reference proteome</keyword>
<evidence type="ECO:0000313" key="1">
    <source>
        <dbReference type="EMBL" id="KAH3658973.1"/>
    </source>
</evidence>